<organism evidence="2">
    <name type="scientific">uncultured Acetobacteraceae bacterium</name>
    <dbReference type="NCBI Taxonomy" id="169975"/>
    <lineage>
        <taxon>Bacteria</taxon>
        <taxon>Pseudomonadati</taxon>
        <taxon>Pseudomonadota</taxon>
        <taxon>Alphaproteobacteria</taxon>
        <taxon>Acetobacterales</taxon>
        <taxon>Acetobacteraceae</taxon>
        <taxon>environmental samples</taxon>
    </lineage>
</organism>
<protein>
    <submittedName>
        <fullName evidence="2">Ribulose bisphosphate carboxylase small chain</fullName>
        <ecNumber evidence="2">4.1.1.39</ecNumber>
    </submittedName>
</protein>
<keyword evidence="2" id="KW-0456">Lyase</keyword>
<feature type="compositionally biased region" description="Basic and acidic residues" evidence="1">
    <location>
        <begin position="55"/>
        <end position="75"/>
    </location>
</feature>
<feature type="compositionally biased region" description="Basic and acidic residues" evidence="1">
    <location>
        <begin position="25"/>
        <end position="34"/>
    </location>
</feature>
<evidence type="ECO:0000256" key="1">
    <source>
        <dbReference type="SAM" id="MobiDB-lite"/>
    </source>
</evidence>
<accession>A0A6J4I196</accession>
<gene>
    <name evidence="2" type="ORF">AVDCRST_MAG08-1560</name>
</gene>
<name>A0A6J4I196_9PROT</name>
<feature type="region of interest" description="Disordered" evidence="1">
    <location>
        <begin position="1"/>
        <end position="139"/>
    </location>
</feature>
<feature type="compositionally biased region" description="Basic residues" evidence="1">
    <location>
        <begin position="76"/>
        <end position="87"/>
    </location>
</feature>
<dbReference type="GO" id="GO:0016984">
    <property type="term" value="F:ribulose-bisphosphate carboxylase activity"/>
    <property type="evidence" value="ECO:0007669"/>
    <property type="project" value="UniProtKB-EC"/>
</dbReference>
<sequence length="139" mass="15502">AHHPGHLQLPARPHRRPDQGPSRLLPRERLGGEHRIHRRPAPAQHVLGHVGQPDVRPEGPGGRDVRTRRVPEGARRPRLHPRFRLRRLAGLGKPPPLLHHRPTQGGAGLHAGAAGRGRPPHQLHDPGLRRRQTRGRALL</sequence>
<reference evidence="2" key="1">
    <citation type="submission" date="2020-02" db="EMBL/GenBank/DDBJ databases">
        <authorList>
            <person name="Meier V. D."/>
        </authorList>
    </citation>
    <scope>NUCLEOTIDE SEQUENCE</scope>
    <source>
        <strain evidence="2">AVDCRST_MAG08</strain>
    </source>
</reference>
<evidence type="ECO:0000313" key="2">
    <source>
        <dbReference type="EMBL" id="CAA9239854.1"/>
    </source>
</evidence>
<feature type="non-terminal residue" evidence="2">
    <location>
        <position position="139"/>
    </location>
</feature>
<dbReference type="AlphaFoldDB" id="A0A6J4I196"/>
<dbReference type="EMBL" id="CADCTG010000136">
    <property type="protein sequence ID" value="CAA9239854.1"/>
    <property type="molecule type" value="Genomic_DNA"/>
</dbReference>
<feature type="non-terminal residue" evidence="2">
    <location>
        <position position="1"/>
    </location>
</feature>
<proteinExistence type="predicted"/>
<feature type="compositionally biased region" description="Basic residues" evidence="1">
    <location>
        <begin position="129"/>
        <end position="139"/>
    </location>
</feature>
<dbReference type="EC" id="4.1.1.39" evidence="2"/>